<evidence type="ECO:0000313" key="2">
    <source>
        <dbReference type="Proteomes" id="UP000315010"/>
    </source>
</evidence>
<evidence type="ECO:0000313" key="1">
    <source>
        <dbReference type="EMBL" id="TWT82241.1"/>
    </source>
</evidence>
<gene>
    <name evidence="1" type="ORF">CA13_37030</name>
</gene>
<protein>
    <submittedName>
        <fullName evidence="1">Uncharacterized protein</fullName>
    </submittedName>
</protein>
<name>A0A5C5Z5Y8_9BACT</name>
<organism evidence="1 2">
    <name type="scientific">Novipirellula herctigrandis</name>
    <dbReference type="NCBI Taxonomy" id="2527986"/>
    <lineage>
        <taxon>Bacteria</taxon>
        <taxon>Pseudomonadati</taxon>
        <taxon>Planctomycetota</taxon>
        <taxon>Planctomycetia</taxon>
        <taxon>Pirellulales</taxon>
        <taxon>Pirellulaceae</taxon>
        <taxon>Novipirellula</taxon>
    </lineage>
</organism>
<dbReference type="AlphaFoldDB" id="A0A5C5Z5Y8"/>
<accession>A0A5C5Z5Y8</accession>
<proteinExistence type="predicted"/>
<dbReference type="Proteomes" id="UP000315010">
    <property type="component" value="Unassembled WGS sequence"/>
</dbReference>
<keyword evidence="2" id="KW-1185">Reference proteome</keyword>
<dbReference type="EMBL" id="SJPJ01000001">
    <property type="protein sequence ID" value="TWT82241.1"/>
    <property type="molecule type" value="Genomic_DNA"/>
</dbReference>
<sequence length="158" mass="16957">MLELLDQASGLTSWLAKCQLKWAVCPGLVISKQMASVRLGARSWLADSERPTASRAEKGALAAWLLSRHKVSSKVQSRRKKKLPRLNATAFIFVLDRSDNLKRDDIYIFVIIQPSQTCEASESGKAPAHSAASSTATATAATAASAAIAAAAHHRSTR</sequence>
<comment type="caution">
    <text evidence="1">The sequence shown here is derived from an EMBL/GenBank/DDBJ whole genome shotgun (WGS) entry which is preliminary data.</text>
</comment>
<reference evidence="1 2" key="1">
    <citation type="submission" date="2019-02" db="EMBL/GenBank/DDBJ databases">
        <title>Deep-cultivation of Planctomycetes and their phenomic and genomic characterization uncovers novel biology.</title>
        <authorList>
            <person name="Wiegand S."/>
            <person name="Jogler M."/>
            <person name="Boedeker C."/>
            <person name="Pinto D."/>
            <person name="Vollmers J."/>
            <person name="Rivas-Marin E."/>
            <person name="Kohn T."/>
            <person name="Peeters S.H."/>
            <person name="Heuer A."/>
            <person name="Rast P."/>
            <person name="Oberbeckmann S."/>
            <person name="Bunk B."/>
            <person name="Jeske O."/>
            <person name="Meyerdierks A."/>
            <person name="Storesund J.E."/>
            <person name="Kallscheuer N."/>
            <person name="Luecker S."/>
            <person name="Lage O.M."/>
            <person name="Pohl T."/>
            <person name="Merkel B.J."/>
            <person name="Hornburger P."/>
            <person name="Mueller R.-W."/>
            <person name="Bruemmer F."/>
            <person name="Labrenz M."/>
            <person name="Spormann A.M."/>
            <person name="Op Den Camp H."/>
            <person name="Overmann J."/>
            <person name="Amann R."/>
            <person name="Jetten M.S.M."/>
            <person name="Mascher T."/>
            <person name="Medema M.H."/>
            <person name="Devos D.P."/>
            <person name="Kaster A.-K."/>
            <person name="Ovreas L."/>
            <person name="Rohde M."/>
            <person name="Galperin M.Y."/>
            <person name="Jogler C."/>
        </authorList>
    </citation>
    <scope>NUCLEOTIDE SEQUENCE [LARGE SCALE GENOMIC DNA]</scope>
    <source>
        <strain evidence="1 2">CA13</strain>
    </source>
</reference>